<dbReference type="OrthoDB" id="5987198at2759"/>
<gene>
    <name evidence="1" type="ORF">CALVIDRAFT_552080</name>
</gene>
<organism evidence="1 2">
    <name type="scientific">Calocera viscosa (strain TUFC12733)</name>
    <dbReference type="NCBI Taxonomy" id="1330018"/>
    <lineage>
        <taxon>Eukaryota</taxon>
        <taxon>Fungi</taxon>
        <taxon>Dikarya</taxon>
        <taxon>Basidiomycota</taxon>
        <taxon>Agaricomycotina</taxon>
        <taxon>Dacrymycetes</taxon>
        <taxon>Dacrymycetales</taxon>
        <taxon>Dacrymycetaceae</taxon>
        <taxon>Calocera</taxon>
    </lineage>
</organism>
<dbReference type="Proteomes" id="UP000076738">
    <property type="component" value="Unassembled WGS sequence"/>
</dbReference>
<reference evidence="1 2" key="1">
    <citation type="journal article" date="2016" name="Mol. Biol. Evol.">
        <title>Comparative Genomics of Early-Diverging Mushroom-Forming Fungi Provides Insights into the Origins of Lignocellulose Decay Capabilities.</title>
        <authorList>
            <person name="Nagy L.G."/>
            <person name="Riley R."/>
            <person name="Tritt A."/>
            <person name="Adam C."/>
            <person name="Daum C."/>
            <person name="Floudas D."/>
            <person name="Sun H."/>
            <person name="Yadav J.S."/>
            <person name="Pangilinan J."/>
            <person name="Larsson K.H."/>
            <person name="Matsuura K."/>
            <person name="Barry K."/>
            <person name="Labutti K."/>
            <person name="Kuo R."/>
            <person name="Ohm R.A."/>
            <person name="Bhattacharya S.S."/>
            <person name="Shirouzu T."/>
            <person name="Yoshinaga Y."/>
            <person name="Martin F.M."/>
            <person name="Grigoriev I.V."/>
            <person name="Hibbett D.S."/>
        </authorList>
    </citation>
    <scope>NUCLEOTIDE SEQUENCE [LARGE SCALE GENOMIC DNA]</scope>
    <source>
        <strain evidence="1 2">TUFC12733</strain>
    </source>
</reference>
<evidence type="ECO:0000313" key="1">
    <source>
        <dbReference type="EMBL" id="KZP01776.1"/>
    </source>
</evidence>
<dbReference type="AlphaFoldDB" id="A0A167SC31"/>
<evidence type="ECO:0000313" key="2">
    <source>
        <dbReference type="Proteomes" id="UP000076738"/>
    </source>
</evidence>
<name>A0A167SC31_CALVF</name>
<evidence type="ECO:0008006" key="3">
    <source>
        <dbReference type="Google" id="ProtNLM"/>
    </source>
</evidence>
<accession>A0A167SC31</accession>
<dbReference type="EMBL" id="KV417266">
    <property type="protein sequence ID" value="KZP01776.1"/>
    <property type="molecule type" value="Genomic_DNA"/>
</dbReference>
<proteinExistence type="predicted"/>
<keyword evidence="2" id="KW-1185">Reference proteome</keyword>
<protein>
    <recommendedName>
        <fullName evidence="3">Protein kinase domain-containing protein</fullName>
    </recommendedName>
</protein>
<sequence length="170" mass="19103">MRKNIMMLPGPSGPLEQHLPAAQNVSYCYIDFGFASQFEPGAFRARMDPSGPALAPPELKTFRFDPKPPGYDPFPLDIWMLGGLLKDDLLYSRSNLDVLLPLADAMLEDNYTTRPTGDTALNWFRAIVGLLSESDFHKSTMTFTEFWSSDPIINARLARANAINRARYNL</sequence>